<evidence type="ECO:0000313" key="2">
    <source>
        <dbReference type="Proteomes" id="UP000195442"/>
    </source>
</evidence>
<dbReference type="AlphaFoldDB" id="A0A1R4H912"/>
<dbReference type="Gene3D" id="3.10.510.10">
    <property type="entry name" value="NE1680-like"/>
    <property type="match status" value="1"/>
</dbReference>
<dbReference type="OrthoDB" id="9795699at2"/>
<evidence type="ECO:0008006" key="3">
    <source>
        <dbReference type="Google" id="ProtNLM"/>
    </source>
</evidence>
<evidence type="ECO:0000313" key="1">
    <source>
        <dbReference type="EMBL" id="SJM92667.1"/>
    </source>
</evidence>
<protein>
    <recommendedName>
        <fullName evidence="3">DUF2024 domain-containing protein</fullName>
    </recommendedName>
</protein>
<dbReference type="RefSeq" id="WP_087147068.1">
    <property type="nucleotide sequence ID" value="NZ_FUKJ01000204.1"/>
</dbReference>
<keyword evidence="2" id="KW-1185">Reference proteome</keyword>
<proteinExistence type="predicted"/>
<dbReference type="Proteomes" id="UP000195442">
    <property type="component" value="Unassembled WGS sequence"/>
</dbReference>
<dbReference type="EMBL" id="FUKJ01000204">
    <property type="protein sequence ID" value="SJM92667.1"/>
    <property type="molecule type" value="Genomic_DNA"/>
</dbReference>
<dbReference type="InterPro" id="IPR023122">
    <property type="entry name" value="NE1680-like_sf"/>
</dbReference>
<dbReference type="SUPFAM" id="SSF160766">
    <property type="entry name" value="NE1680-like"/>
    <property type="match status" value="1"/>
</dbReference>
<reference evidence="2" key="1">
    <citation type="submission" date="2017-02" db="EMBL/GenBank/DDBJ databases">
        <authorList>
            <person name="Daims H."/>
        </authorList>
    </citation>
    <scope>NUCLEOTIDE SEQUENCE [LARGE SCALE GENOMIC DNA]</scope>
</reference>
<dbReference type="InterPro" id="IPR018592">
    <property type="entry name" value="DUF2024"/>
</dbReference>
<accession>A0A1R4H912</accession>
<dbReference type="Pfam" id="PF09630">
    <property type="entry name" value="DUF2024"/>
    <property type="match status" value="1"/>
</dbReference>
<name>A0A1R4H912_9GAMM</name>
<sequence>MSVSHVFDTYAKTAQGRIMHFDVVLDEKDSTEALNYAKAWLETLGIQDAVVTQENCLFCHSAEAPAELRKQIDSQGYAIYKLEGCPK</sequence>
<organism evidence="1 2">
    <name type="scientific">Crenothrix polyspora</name>
    <dbReference type="NCBI Taxonomy" id="360316"/>
    <lineage>
        <taxon>Bacteria</taxon>
        <taxon>Pseudomonadati</taxon>
        <taxon>Pseudomonadota</taxon>
        <taxon>Gammaproteobacteria</taxon>
        <taxon>Methylococcales</taxon>
        <taxon>Crenotrichaceae</taxon>
        <taxon>Crenothrix</taxon>
    </lineage>
</organism>
<gene>
    <name evidence="1" type="ORF">CRENPOLYSF2_2820004</name>
</gene>